<reference evidence="1" key="1">
    <citation type="submission" date="2022-04" db="EMBL/GenBank/DDBJ databases">
        <title>Genome of the entomopathogenic fungus Entomophthora muscae.</title>
        <authorList>
            <person name="Elya C."/>
            <person name="Lovett B.R."/>
            <person name="Lee E."/>
            <person name="Macias A.M."/>
            <person name="Hajek A.E."/>
            <person name="De Bivort B.L."/>
            <person name="Kasson M.T."/>
            <person name="De Fine Licht H.H."/>
            <person name="Stajich J.E."/>
        </authorList>
    </citation>
    <scope>NUCLEOTIDE SEQUENCE</scope>
    <source>
        <strain evidence="1">Berkeley</strain>
    </source>
</reference>
<protein>
    <submittedName>
        <fullName evidence="1">Uncharacterized protein</fullName>
    </submittedName>
</protein>
<evidence type="ECO:0000313" key="2">
    <source>
        <dbReference type="Proteomes" id="UP001165960"/>
    </source>
</evidence>
<gene>
    <name evidence="1" type="ORF">DSO57_1010789</name>
</gene>
<comment type="caution">
    <text evidence="1">The sequence shown here is derived from an EMBL/GenBank/DDBJ whole genome shotgun (WGS) entry which is preliminary data.</text>
</comment>
<dbReference type="Proteomes" id="UP001165960">
    <property type="component" value="Unassembled WGS sequence"/>
</dbReference>
<proteinExistence type="predicted"/>
<sequence length="326" mass="36882">MNFLLLTFLGAISSLLGRHSAAGNSSGNVALYRKEMNRVGNLAEHIEKIKHAKHQLTPTRRGFSRINISPSEKDAYYFAPYAGAAYCGNVSEWKCTHCDKIGHHVQVLEKFTDESFQTVAVLTADDRRKELVLTFRGTSNFVNWIQDLTFFMEDYEYASGARVHTGFNECTTSILGHIIPKFEQILANPRFSSHSIVIVGHSLGGAMAVLSTLALQREFKIKWKRLSVYTYGQPRVGNTAFANYINSLPLRITRIVNKNDLVPHSPPRSAMYIHHFAEIYLAGNRGRICSLEYLEDPDCSNIDVFELSIDAHLYIWDLHFGRKGCF</sequence>
<evidence type="ECO:0000313" key="1">
    <source>
        <dbReference type="EMBL" id="KAJ9089630.1"/>
    </source>
</evidence>
<keyword evidence="2" id="KW-1185">Reference proteome</keyword>
<organism evidence="1 2">
    <name type="scientific">Entomophthora muscae</name>
    <dbReference type="NCBI Taxonomy" id="34485"/>
    <lineage>
        <taxon>Eukaryota</taxon>
        <taxon>Fungi</taxon>
        <taxon>Fungi incertae sedis</taxon>
        <taxon>Zoopagomycota</taxon>
        <taxon>Entomophthoromycotina</taxon>
        <taxon>Entomophthoromycetes</taxon>
        <taxon>Entomophthorales</taxon>
        <taxon>Entomophthoraceae</taxon>
        <taxon>Entomophthora</taxon>
    </lineage>
</organism>
<name>A0ACC2URW5_9FUNG</name>
<accession>A0ACC2URW5</accession>
<dbReference type="EMBL" id="QTSX02000036">
    <property type="protein sequence ID" value="KAJ9089630.1"/>
    <property type="molecule type" value="Genomic_DNA"/>
</dbReference>